<dbReference type="Gene3D" id="3.90.245.10">
    <property type="entry name" value="Ribonucleoside hydrolase-like"/>
    <property type="match status" value="1"/>
</dbReference>
<gene>
    <name evidence="1" type="ORF">KIH74_15180</name>
</gene>
<dbReference type="InterPro" id="IPR036452">
    <property type="entry name" value="Ribo_hydro-like"/>
</dbReference>
<evidence type="ECO:0000313" key="1">
    <source>
        <dbReference type="EMBL" id="MBT0770283.1"/>
    </source>
</evidence>
<accession>A0ABS5TGQ6</accession>
<protein>
    <submittedName>
        <fullName evidence="1">Uncharacterized protein</fullName>
    </submittedName>
</protein>
<comment type="caution">
    <text evidence="1">The sequence shown here is derived from an EMBL/GenBank/DDBJ whole genome shotgun (WGS) entry which is preliminary data.</text>
</comment>
<sequence length="93" mass="9108">MGQGGRVPVVAGSNVGLTSPTEPIVSPAAEAIVAEAMRDDTDLPLYVAADGGLTDVAGALLIEPRIAGRLTLVWIGGPEHAGAAAPPGAAAVE</sequence>
<proteinExistence type="predicted"/>
<dbReference type="RefSeq" id="WP_214156570.1">
    <property type="nucleotide sequence ID" value="NZ_JAHBAY010000005.1"/>
</dbReference>
<name>A0ABS5TGQ6_9ACTN</name>
<dbReference type="SUPFAM" id="SSF53590">
    <property type="entry name" value="Nucleoside hydrolase"/>
    <property type="match status" value="1"/>
</dbReference>
<dbReference type="EMBL" id="JAHBAY010000005">
    <property type="protein sequence ID" value="MBT0770283.1"/>
    <property type="molecule type" value="Genomic_DNA"/>
</dbReference>
<evidence type="ECO:0000313" key="2">
    <source>
        <dbReference type="Proteomes" id="UP001197247"/>
    </source>
</evidence>
<organism evidence="1 2">
    <name type="scientific">Kineosporia corallincola</name>
    <dbReference type="NCBI Taxonomy" id="2835133"/>
    <lineage>
        <taxon>Bacteria</taxon>
        <taxon>Bacillati</taxon>
        <taxon>Actinomycetota</taxon>
        <taxon>Actinomycetes</taxon>
        <taxon>Kineosporiales</taxon>
        <taxon>Kineosporiaceae</taxon>
        <taxon>Kineosporia</taxon>
    </lineage>
</organism>
<keyword evidence="2" id="KW-1185">Reference proteome</keyword>
<dbReference type="Proteomes" id="UP001197247">
    <property type="component" value="Unassembled WGS sequence"/>
</dbReference>
<reference evidence="1 2" key="1">
    <citation type="submission" date="2021-05" db="EMBL/GenBank/DDBJ databases">
        <title>Kineosporia and Streptomyces sp. nov. two new marine actinobacteria isolated from Coral.</title>
        <authorList>
            <person name="Buangrab K."/>
            <person name="Sutthacheep M."/>
            <person name="Yeemin T."/>
            <person name="Harunari E."/>
            <person name="Igarashi Y."/>
            <person name="Kanchanasin P."/>
            <person name="Tanasupawat S."/>
            <person name="Phongsopitanun W."/>
        </authorList>
    </citation>
    <scope>NUCLEOTIDE SEQUENCE [LARGE SCALE GENOMIC DNA]</scope>
    <source>
        <strain evidence="1 2">J2-2</strain>
    </source>
</reference>